<dbReference type="SUPFAM" id="SSF52047">
    <property type="entry name" value="RNI-like"/>
    <property type="match status" value="1"/>
</dbReference>
<sequence>MALPCELILEVCKCLAKRDLKICRLLSKSWSGPASGFLFSKIYISPRKEDIEVFNLITQHKQLSHCVRHLEYDGTTFSPCYTEYEYMLRVCEEVSRFSDFYRTCLSKSEHQYTQLLETSSDLTSSALIATLQGPSGDAVIFEGHREWKDRDAFQRKIVKYGDFLQILTRGLRKLDLLKSVEVCNEWHRQEFHDFYRRQKPIDIPNEDSSDPYFYGSPFGRAWGLFHPVPRSWVYESGGRTSREENFATGREQFHIITTALSQSQRHILSFHISPPPASLFDPNATESLVNHSLNAYSGLEGLTLHLDEYMGETGMIVEYEPLPGLQALLGSMSGLRRLDIGLPWDEQHEDARFKYHQVFPTDGTQWMRLTKLSISGLAISINDLFHLLTARMPKLRELTFSDVQLLDGRWEGVIEFLKTSIHLLSFPLDECAMLRHLGGRLFLGGNYDKDEESFAFRAELEKYVLSGGRHPCLHPDEDVSASKKYLLDLDL</sequence>
<proteinExistence type="predicted"/>
<comment type="caution">
    <text evidence="1">The sequence shown here is derived from an EMBL/GenBank/DDBJ whole genome shotgun (WGS) entry which is preliminary data.</text>
</comment>
<name>A0A8H3FII9_9LECA</name>
<evidence type="ECO:0000313" key="2">
    <source>
        <dbReference type="Proteomes" id="UP000664534"/>
    </source>
</evidence>
<keyword evidence="2" id="KW-1185">Reference proteome</keyword>
<dbReference type="EMBL" id="CAJPDT010000036">
    <property type="protein sequence ID" value="CAF9924300.1"/>
    <property type="molecule type" value="Genomic_DNA"/>
</dbReference>
<protein>
    <recommendedName>
        <fullName evidence="3">F-box domain-containing protein</fullName>
    </recommendedName>
</protein>
<reference evidence="1" key="1">
    <citation type="submission" date="2021-03" db="EMBL/GenBank/DDBJ databases">
        <authorList>
            <person name="Tagirdzhanova G."/>
        </authorList>
    </citation>
    <scope>NUCLEOTIDE SEQUENCE</scope>
</reference>
<dbReference type="AlphaFoldDB" id="A0A8H3FII9"/>
<organism evidence="1 2">
    <name type="scientific">Imshaugia aleurites</name>
    <dbReference type="NCBI Taxonomy" id="172621"/>
    <lineage>
        <taxon>Eukaryota</taxon>
        <taxon>Fungi</taxon>
        <taxon>Dikarya</taxon>
        <taxon>Ascomycota</taxon>
        <taxon>Pezizomycotina</taxon>
        <taxon>Lecanoromycetes</taxon>
        <taxon>OSLEUM clade</taxon>
        <taxon>Lecanoromycetidae</taxon>
        <taxon>Lecanorales</taxon>
        <taxon>Lecanorineae</taxon>
        <taxon>Parmeliaceae</taxon>
        <taxon>Imshaugia</taxon>
    </lineage>
</organism>
<accession>A0A8H3FII9</accession>
<evidence type="ECO:0008006" key="3">
    <source>
        <dbReference type="Google" id="ProtNLM"/>
    </source>
</evidence>
<dbReference type="OrthoDB" id="5422579at2759"/>
<gene>
    <name evidence="1" type="ORF">IMSHALPRED_006144</name>
</gene>
<evidence type="ECO:0000313" key="1">
    <source>
        <dbReference type="EMBL" id="CAF9924300.1"/>
    </source>
</evidence>
<dbReference type="Proteomes" id="UP000664534">
    <property type="component" value="Unassembled WGS sequence"/>
</dbReference>